<name>A0AAD6SDP8_9AGAR</name>
<evidence type="ECO:0000256" key="1">
    <source>
        <dbReference type="SAM" id="MobiDB-lite"/>
    </source>
</evidence>
<comment type="caution">
    <text evidence="2">The sequence shown here is derived from an EMBL/GenBank/DDBJ whole genome shotgun (WGS) entry which is preliminary data.</text>
</comment>
<organism evidence="2 3">
    <name type="scientific">Mycena alexandri</name>
    <dbReference type="NCBI Taxonomy" id="1745969"/>
    <lineage>
        <taxon>Eukaryota</taxon>
        <taxon>Fungi</taxon>
        <taxon>Dikarya</taxon>
        <taxon>Basidiomycota</taxon>
        <taxon>Agaricomycotina</taxon>
        <taxon>Agaricomycetes</taxon>
        <taxon>Agaricomycetidae</taxon>
        <taxon>Agaricales</taxon>
        <taxon>Marasmiineae</taxon>
        <taxon>Mycenaceae</taxon>
        <taxon>Mycena</taxon>
    </lineage>
</organism>
<feature type="region of interest" description="Disordered" evidence="1">
    <location>
        <begin position="1"/>
        <end position="53"/>
    </location>
</feature>
<keyword evidence="3" id="KW-1185">Reference proteome</keyword>
<accession>A0AAD6SDP8</accession>
<reference evidence="2" key="1">
    <citation type="submission" date="2023-03" db="EMBL/GenBank/DDBJ databases">
        <title>Massive genome expansion in bonnet fungi (Mycena s.s.) driven by repeated elements and novel gene families across ecological guilds.</title>
        <authorList>
            <consortium name="Lawrence Berkeley National Laboratory"/>
            <person name="Harder C.B."/>
            <person name="Miyauchi S."/>
            <person name="Viragh M."/>
            <person name="Kuo A."/>
            <person name="Thoen E."/>
            <person name="Andreopoulos B."/>
            <person name="Lu D."/>
            <person name="Skrede I."/>
            <person name="Drula E."/>
            <person name="Henrissat B."/>
            <person name="Morin E."/>
            <person name="Kohler A."/>
            <person name="Barry K."/>
            <person name="LaButti K."/>
            <person name="Morin E."/>
            <person name="Salamov A."/>
            <person name="Lipzen A."/>
            <person name="Mereny Z."/>
            <person name="Hegedus B."/>
            <person name="Baldrian P."/>
            <person name="Stursova M."/>
            <person name="Weitz H."/>
            <person name="Taylor A."/>
            <person name="Grigoriev I.V."/>
            <person name="Nagy L.G."/>
            <person name="Martin F."/>
            <person name="Kauserud H."/>
        </authorList>
    </citation>
    <scope>NUCLEOTIDE SEQUENCE</scope>
    <source>
        <strain evidence="2">CBHHK200</strain>
    </source>
</reference>
<sequence length="515" mass="55116">MSNTTSTQAGAPGGGNKGNGSGARGNGGGRDGTGKERVASEEERQRVTAEAPAARTAHAKRLQAQLAALQQAREAKLAAVKRFRIERKLVVFMRALVHALSAARELEAIGDVVEDDELATIARRLSLPPVERLIAKPTRCRVSGRTERTPSSDWDVGYKAEDTEVDQQNPGVGALGWGRPVFGVPPTRPRVLHADQPQRVADVTRTVPRAKKQASGAGKSGQGKKRKRAVKKVTVETSAQPARRLRSRRAASPRPGLGSGVGTADRAADAALREQVAVVRRELARLDDLLERRGVGDDEEDHPDIAEAKQRSLADLQRSRVERSRRKSRRVVESEGEDEMEVDQQPERESATPERQLSAPRAPFAVPQTPAVTPGPDAVREVAAPGPRIGRSERLAPPKWEAHQWPKVEPVDAPIPGGSGAPMRSIIGAHQVARELFPGTPERGTSTRTDGGMAGSTEGGAGALPAELKAEPLEGEIPGGNADVPPFDLAAEQEVIAGEMRMVWVLGDDNDMDVV</sequence>
<feature type="compositionally biased region" description="Basic residues" evidence="1">
    <location>
        <begin position="222"/>
        <end position="231"/>
    </location>
</feature>
<dbReference type="Proteomes" id="UP001218188">
    <property type="component" value="Unassembled WGS sequence"/>
</dbReference>
<proteinExistence type="predicted"/>
<feature type="compositionally biased region" description="Basic and acidic residues" evidence="1">
    <location>
        <begin position="32"/>
        <end position="47"/>
    </location>
</feature>
<dbReference type="EMBL" id="JARJCM010000173">
    <property type="protein sequence ID" value="KAJ7024235.1"/>
    <property type="molecule type" value="Genomic_DNA"/>
</dbReference>
<evidence type="ECO:0000313" key="2">
    <source>
        <dbReference type="EMBL" id="KAJ7024235.1"/>
    </source>
</evidence>
<evidence type="ECO:0000313" key="3">
    <source>
        <dbReference type="Proteomes" id="UP001218188"/>
    </source>
</evidence>
<gene>
    <name evidence="2" type="ORF">C8F04DRAFT_1270566</name>
</gene>
<feature type="compositionally biased region" description="Acidic residues" evidence="1">
    <location>
        <begin position="334"/>
        <end position="344"/>
    </location>
</feature>
<dbReference type="AlphaFoldDB" id="A0AAD6SDP8"/>
<feature type="region of interest" description="Disordered" evidence="1">
    <location>
        <begin position="189"/>
        <end position="264"/>
    </location>
</feature>
<feature type="region of interest" description="Disordered" evidence="1">
    <location>
        <begin position="294"/>
        <end position="378"/>
    </location>
</feature>
<protein>
    <submittedName>
        <fullName evidence="2">Uncharacterized protein</fullName>
    </submittedName>
</protein>
<feature type="compositionally biased region" description="Gly residues" evidence="1">
    <location>
        <begin position="11"/>
        <end position="31"/>
    </location>
</feature>
<feature type="compositionally biased region" description="Basic and acidic residues" evidence="1">
    <location>
        <begin position="303"/>
        <end position="322"/>
    </location>
</feature>